<gene>
    <name evidence="7" type="ORF">DRW41_07750</name>
</gene>
<evidence type="ECO:0000256" key="4">
    <source>
        <dbReference type="ARBA" id="ARBA00023136"/>
    </source>
</evidence>
<evidence type="ECO:0000259" key="6">
    <source>
        <dbReference type="PROSITE" id="PS51012"/>
    </source>
</evidence>
<evidence type="ECO:0000256" key="5">
    <source>
        <dbReference type="RuleBase" id="RU361157"/>
    </source>
</evidence>
<reference evidence="7 8" key="1">
    <citation type="submission" date="2018-07" db="EMBL/GenBank/DDBJ databases">
        <title>Bacillus sp. YLB-04 draft genome sequence.</title>
        <authorList>
            <person name="Yu L."/>
            <person name="Tang X."/>
        </authorList>
    </citation>
    <scope>NUCLEOTIDE SEQUENCE [LARGE SCALE GENOMIC DNA]</scope>
    <source>
        <strain evidence="7 8">YLB-04</strain>
    </source>
</reference>
<keyword evidence="3 5" id="KW-1133">Transmembrane helix</keyword>
<sequence>MNSILHPLWQTANLQMKLSIARPMFQFIIWISPLFYATLSYFIYGNVPNETLVHYVLLGSGFMALWSSIVYSSASDINRERFYGTLENIFVAPTPFSIILLGKIVGNTIWGIIAMGLSVLYLVVFFRVKVEIAHPLLFLLALLLVVFALIIFSFFLALFFTLSRQAEALMNFLEYPIYFVCGFLFPISILPDWIQPLSYLLPPTWAIALLRETLAATGTDAILQTMGILLVLSLVYGLIAWFCYKAVERKARIDGKLGVY</sequence>
<dbReference type="InterPro" id="IPR051784">
    <property type="entry name" value="Nod_factor_ABC_transporter"/>
</dbReference>
<dbReference type="PANTHER" id="PTHR43229:SF6">
    <property type="entry name" value="ABC-TYPE MULTIDRUG TRANSPORT SYSTEM, PERMEASE COMPONENT"/>
    <property type="match status" value="1"/>
</dbReference>
<feature type="transmembrane region" description="Helical" evidence="5">
    <location>
        <begin position="136"/>
        <end position="160"/>
    </location>
</feature>
<dbReference type="EMBL" id="QNQT01000002">
    <property type="protein sequence ID" value="RDU37714.1"/>
    <property type="molecule type" value="Genomic_DNA"/>
</dbReference>
<dbReference type="InterPro" id="IPR000412">
    <property type="entry name" value="ABC_2_transport"/>
</dbReference>
<organism evidence="7 8">
    <name type="scientific">Neobacillus piezotolerans</name>
    <dbReference type="NCBI Taxonomy" id="2259171"/>
    <lineage>
        <taxon>Bacteria</taxon>
        <taxon>Bacillati</taxon>
        <taxon>Bacillota</taxon>
        <taxon>Bacilli</taxon>
        <taxon>Bacillales</taxon>
        <taxon>Bacillaceae</taxon>
        <taxon>Neobacillus</taxon>
    </lineage>
</organism>
<keyword evidence="8" id="KW-1185">Reference proteome</keyword>
<feature type="transmembrane region" description="Helical" evidence="5">
    <location>
        <begin position="104"/>
        <end position="124"/>
    </location>
</feature>
<feature type="transmembrane region" description="Helical" evidence="5">
    <location>
        <begin position="221"/>
        <end position="244"/>
    </location>
</feature>
<feature type="transmembrane region" description="Helical" evidence="5">
    <location>
        <begin position="24"/>
        <end position="46"/>
    </location>
</feature>
<protein>
    <recommendedName>
        <fullName evidence="5">Transport permease protein</fullName>
    </recommendedName>
</protein>
<feature type="transmembrane region" description="Helical" evidence="5">
    <location>
        <begin position="172"/>
        <end position="194"/>
    </location>
</feature>
<evidence type="ECO:0000313" key="8">
    <source>
        <dbReference type="Proteomes" id="UP000257144"/>
    </source>
</evidence>
<evidence type="ECO:0000256" key="3">
    <source>
        <dbReference type="ARBA" id="ARBA00022989"/>
    </source>
</evidence>
<keyword evidence="5" id="KW-0813">Transport</keyword>
<dbReference type="PIRSF" id="PIRSF006648">
    <property type="entry name" value="DrrB"/>
    <property type="match status" value="1"/>
</dbReference>
<comment type="similarity">
    <text evidence="5">Belongs to the ABC-2 integral membrane protein family.</text>
</comment>
<comment type="caution">
    <text evidence="7">The sequence shown here is derived from an EMBL/GenBank/DDBJ whole genome shotgun (WGS) entry which is preliminary data.</text>
</comment>
<dbReference type="AlphaFoldDB" id="A0A3D8GTC1"/>
<name>A0A3D8GTC1_9BACI</name>
<keyword evidence="5" id="KW-1003">Cell membrane</keyword>
<keyword evidence="2 5" id="KW-0812">Transmembrane</keyword>
<dbReference type="RefSeq" id="WP_115451385.1">
    <property type="nucleotide sequence ID" value="NZ_QNQT01000002.1"/>
</dbReference>
<dbReference type="PROSITE" id="PS51012">
    <property type="entry name" value="ABC_TM2"/>
    <property type="match status" value="1"/>
</dbReference>
<dbReference type="Pfam" id="PF01061">
    <property type="entry name" value="ABC2_membrane"/>
    <property type="match status" value="1"/>
</dbReference>
<evidence type="ECO:0000313" key="7">
    <source>
        <dbReference type="EMBL" id="RDU37714.1"/>
    </source>
</evidence>
<dbReference type="GO" id="GO:0043190">
    <property type="term" value="C:ATP-binding cassette (ABC) transporter complex"/>
    <property type="evidence" value="ECO:0007669"/>
    <property type="project" value="InterPro"/>
</dbReference>
<dbReference type="InterPro" id="IPR047817">
    <property type="entry name" value="ABC2_TM_bact-type"/>
</dbReference>
<accession>A0A3D8GTC1</accession>
<feature type="domain" description="ABC transmembrane type-2" evidence="6">
    <location>
        <begin position="14"/>
        <end position="247"/>
    </location>
</feature>
<dbReference type="PANTHER" id="PTHR43229">
    <property type="entry name" value="NODULATION PROTEIN J"/>
    <property type="match status" value="1"/>
</dbReference>
<dbReference type="GO" id="GO:0140359">
    <property type="term" value="F:ABC-type transporter activity"/>
    <property type="evidence" value="ECO:0007669"/>
    <property type="project" value="InterPro"/>
</dbReference>
<proteinExistence type="inferred from homology"/>
<evidence type="ECO:0000256" key="2">
    <source>
        <dbReference type="ARBA" id="ARBA00022692"/>
    </source>
</evidence>
<dbReference type="Proteomes" id="UP000257144">
    <property type="component" value="Unassembled WGS sequence"/>
</dbReference>
<dbReference type="OrthoDB" id="9788252at2"/>
<evidence type="ECO:0000256" key="1">
    <source>
        <dbReference type="ARBA" id="ARBA00004141"/>
    </source>
</evidence>
<dbReference type="InterPro" id="IPR013525">
    <property type="entry name" value="ABC2_TM"/>
</dbReference>
<comment type="subcellular location">
    <subcellularLocation>
        <location evidence="5">Cell membrane</location>
        <topology evidence="5">Multi-pass membrane protein</topology>
    </subcellularLocation>
    <subcellularLocation>
        <location evidence="1">Membrane</location>
        <topology evidence="1">Multi-pass membrane protein</topology>
    </subcellularLocation>
</comment>
<feature type="transmembrane region" description="Helical" evidence="5">
    <location>
        <begin position="52"/>
        <end position="71"/>
    </location>
</feature>
<keyword evidence="4 5" id="KW-0472">Membrane</keyword>